<dbReference type="RefSeq" id="WP_036155938.1">
    <property type="nucleotide sequence ID" value="NZ_AVCX01000004.1"/>
</dbReference>
<sequence>MVTINFNNFSDDNKVLFLLGLSEKVLSVFSQTEDRSAAQYVIEQCWEWLEEKDNRGGTLYDLLDNEENGITIIQEMAANEVEATAWNCIIDATAYTSRKAFDREGAMYYPEPIALVDDTLVNHFIECFKRIIVDAQLYIQQIVSLLDEYSDPKMISDRRNKILTELHILD</sequence>
<proteinExistence type="predicted"/>
<dbReference type="STRING" id="1220589.CD32_14810"/>
<reference evidence="1 2" key="1">
    <citation type="submission" date="2014-02" db="EMBL/GenBank/DDBJ databases">
        <title>Draft genome sequence of Lysinibacillus odysseyi NBRC 100172.</title>
        <authorList>
            <person name="Zhang F."/>
            <person name="Wang G."/>
            <person name="Zhang L."/>
        </authorList>
    </citation>
    <scope>NUCLEOTIDE SEQUENCE [LARGE SCALE GENOMIC DNA]</scope>
    <source>
        <strain evidence="1 2">NBRC 100172</strain>
    </source>
</reference>
<evidence type="ECO:0000313" key="2">
    <source>
        <dbReference type="Proteomes" id="UP000030437"/>
    </source>
</evidence>
<gene>
    <name evidence="1" type="ORF">CD32_14810</name>
</gene>
<dbReference type="InterPro" id="IPR025674">
    <property type="entry name" value="Imm6"/>
</dbReference>
<accession>A0A0A3IKF5</accession>
<name>A0A0A3IKF5_9BACI</name>
<evidence type="ECO:0008006" key="3">
    <source>
        <dbReference type="Google" id="ProtNLM"/>
    </source>
</evidence>
<protein>
    <recommendedName>
        <fullName evidence="3">Immunity protein Imm6</fullName>
    </recommendedName>
</protein>
<keyword evidence="2" id="KW-1185">Reference proteome</keyword>
<dbReference type="AlphaFoldDB" id="A0A0A3IKF5"/>
<dbReference type="OrthoDB" id="2219989at2"/>
<dbReference type="EMBL" id="JPVP01000057">
    <property type="protein sequence ID" value="KGR83955.1"/>
    <property type="molecule type" value="Genomic_DNA"/>
</dbReference>
<organism evidence="1 2">
    <name type="scientific">Lysinibacillus odysseyi 34hs-1 = NBRC 100172</name>
    <dbReference type="NCBI Taxonomy" id="1220589"/>
    <lineage>
        <taxon>Bacteria</taxon>
        <taxon>Bacillati</taxon>
        <taxon>Bacillota</taxon>
        <taxon>Bacilli</taxon>
        <taxon>Bacillales</taxon>
        <taxon>Bacillaceae</taxon>
        <taxon>Lysinibacillus</taxon>
    </lineage>
</organism>
<evidence type="ECO:0000313" key="1">
    <source>
        <dbReference type="EMBL" id="KGR83955.1"/>
    </source>
</evidence>
<dbReference type="Proteomes" id="UP000030437">
    <property type="component" value="Unassembled WGS sequence"/>
</dbReference>
<dbReference type="eggNOG" id="ENOG5033EHD">
    <property type="taxonomic scope" value="Bacteria"/>
</dbReference>
<dbReference type="Pfam" id="PF14434">
    <property type="entry name" value="Imm6"/>
    <property type="match status" value="1"/>
</dbReference>
<comment type="caution">
    <text evidence="1">The sequence shown here is derived from an EMBL/GenBank/DDBJ whole genome shotgun (WGS) entry which is preliminary data.</text>
</comment>